<reference evidence="5 6" key="1">
    <citation type="submission" date="2013-03" db="EMBL/GenBank/DDBJ databases">
        <authorList>
            <person name="Linke B."/>
        </authorList>
    </citation>
    <scope>NUCLEOTIDE SEQUENCE [LARGE SCALE GENOMIC DNA]</scope>
    <source>
        <strain evidence="5 6">B13</strain>
    </source>
</reference>
<dbReference type="PATRIC" id="fig|1301098.3.peg.3851"/>
<dbReference type="CDD" id="cd15482">
    <property type="entry name" value="Sialidase_non-viral"/>
    <property type="match status" value="1"/>
</dbReference>
<dbReference type="InterPro" id="IPR036278">
    <property type="entry name" value="Sialidase_sf"/>
</dbReference>
<feature type="chain" id="PRO_5001530083" description="Photosynthesis system II assembly factor Ycf48/Hcf136-like domain-containing protein" evidence="3">
    <location>
        <begin position="49"/>
        <end position="360"/>
    </location>
</feature>
<evidence type="ECO:0000259" key="4">
    <source>
        <dbReference type="Pfam" id="PF14870"/>
    </source>
</evidence>
<accession>A0A024HL75</accession>
<dbReference type="GO" id="GO:0015979">
    <property type="term" value="P:photosynthesis"/>
    <property type="evidence" value="ECO:0007669"/>
    <property type="project" value="UniProtKB-KW"/>
</dbReference>
<dbReference type="SUPFAM" id="SSF50939">
    <property type="entry name" value="Sialidases"/>
    <property type="match status" value="1"/>
</dbReference>
<dbReference type="OrthoDB" id="9813892at2"/>
<evidence type="ECO:0000313" key="5">
    <source>
        <dbReference type="EMBL" id="CDF85178.1"/>
    </source>
</evidence>
<evidence type="ECO:0000256" key="1">
    <source>
        <dbReference type="ARBA" id="ARBA00022531"/>
    </source>
</evidence>
<dbReference type="PANTHER" id="PTHR47199:SF2">
    <property type="entry name" value="PHOTOSYSTEM II STABILITY_ASSEMBLY FACTOR HCF136, CHLOROPLASTIC"/>
    <property type="match status" value="1"/>
</dbReference>
<gene>
    <name evidence="5" type="ORF">PKB_3841</name>
</gene>
<dbReference type="EMBL" id="HG322950">
    <property type="protein sequence ID" value="CDF85178.1"/>
    <property type="molecule type" value="Genomic_DNA"/>
</dbReference>
<dbReference type="InterPro" id="IPR015943">
    <property type="entry name" value="WD40/YVTN_repeat-like_dom_sf"/>
</dbReference>
<dbReference type="AlphaFoldDB" id="A0A024HL75"/>
<proteinExistence type="predicted"/>
<protein>
    <recommendedName>
        <fullName evidence="4">Photosynthesis system II assembly factor Ycf48/Hcf136-like domain-containing protein</fullName>
    </recommendedName>
</protein>
<dbReference type="InterPro" id="IPR028203">
    <property type="entry name" value="PSII_CF48-like_dom"/>
</dbReference>
<dbReference type="PANTHER" id="PTHR47199">
    <property type="entry name" value="PHOTOSYSTEM II STABILITY/ASSEMBLY FACTOR HCF136, CHLOROPLASTIC"/>
    <property type="match status" value="1"/>
</dbReference>
<dbReference type="HOGENOM" id="CLU_063224_1_0_6"/>
<keyword evidence="6" id="KW-1185">Reference proteome</keyword>
<keyword evidence="3" id="KW-0732">Signal</keyword>
<feature type="domain" description="Photosynthesis system II assembly factor Ycf48/Hcf136-like" evidence="4">
    <location>
        <begin position="145"/>
        <end position="271"/>
    </location>
</feature>
<evidence type="ECO:0000256" key="2">
    <source>
        <dbReference type="ARBA" id="ARBA00023276"/>
    </source>
</evidence>
<evidence type="ECO:0000313" key="6">
    <source>
        <dbReference type="Proteomes" id="UP000025241"/>
    </source>
</evidence>
<sequence>MREPLWHAMSEGSACAAKRSPSSLRTTLSMLGALSLMLIANAPLHANAATENPSDGYAIASAKASSSLILSLAHAGKRLVAVGDRGHILYSDDNGQSWTQAKVPTQQMLTAVFFIDEKKGWAVGHDSQILATEDGGSTWTRQFEDLNRQAPLLDVWFQDASHGVAVGAYGAMLETHDGGKSWEDISERVSNEDQLHLNGITAVKDSGLLVVGESGVIFRSKDWGTTWEKVQGPYEGSLFGAVGTNQAGTVLVYGLRGHLFRSADFGEHWQQVALPVSGDGNLEFGLSEGSLLPDGSIAVVGNGGSVLLSKDDGQTFSIFNRPDRLALSGVVAAGNGNLVLGGQGGIHLASATGAELTEQQ</sequence>
<dbReference type="Gene3D" id="2.130.10.10">
    <property type="entry name" value="YVTN repeat-like/Quinoprotein amine dehydrogenase"/>
    <property type="match status" value="1"/>
</dbReference>
<organism evidence="5 6">
    <name type="scientific">Pseudomonas knackmussii (strain DSM 6978 / CCUG 54928 / LMG 23759 / B13)</name>
    <dbReference type="NCBI Taxonomy" id="1301098"/>
    <lineage>
        <taxon>Bacteria</taxon>
        <taxon>Pseudomonadati</taxon>
        <taxon>Pseudomonadota</taxon>
        <taxon>Gammaproteobacteria</taxon>
        <taxon>Pseudomonadales</taxon>
        <taxon>Pseudomonadaceae</taxon>
        <taxon>Pseudomonas</taxon>
    </lineage>
</organism>
<keyword evidence="1" id="KW-0602">Photosynthesis</keyword>
<dbReference type="eggNOG" id="COG4447">
    <property type="taxonomic scope" value="Bacteria"/>
</dbReference>
<feature type="domain" description="Photosynthesis system II assembly factor Ycf48/Hcf136-like" evidence="4">
    <location>
        <begin position="96"/>
        <end position="143"/>
    </location>
</feature>
<reference evidence="5 6" key="2">
    <citation type="submission" date="2014-05" db="EMBL/GenBank/DDBJ databases">
        <title>Genome sequence of the 3-chlorobenzoate degrading bacterium Pseudomonas knackmussii B13 shows multiple evidence for horizontal gene transfer.</title>
        <authorList>
            <person name="Miyazaki R."/>
            <person name="Bertelli C."/>
            <person name="Falquet L."/>
            <person name="Robinson-Rechavi M."/>
            <person name="Gharib W."/>
            <person name="Roy S."/>
            <person name="Van der Meer J.R."/>
        </authorList>
    </citation>
    <scope>NUCLEOTIDE SEQUENCE [LARGE SCALE GENOMIC DNA]</scope>
    <source>
        <strain evidence="5 6">B13</strain>
    </source>
</reference>
<dbReference type="GO" id="GO:0009523">
    <property type="term" value="C:photosystem II"/>
    <property type="evidence" value="ECO:0007669"/>
    <property type="project" value="UniProtKB-KW"/>
</dbReference>
<keyword evidence="2" id="KW-0604">Photosystem II</keyword>
<dbReference type="Pfam" id="PF14870">
    <property type="entry name" value="PSII_BNR"/>
    <property type="match status" value="2"/>
</dbReference>
<dbReference type="RefSeq" id="WP_043253534.1">
    <property type="nucleotide sequence ID" value="NZ_HG322950.1"/>
</dbReference>
<feature type="signal peptide" evidence="3">
    <location>
        <begin position="1"/>
        <end position="48"/>
    </location>
</feature>
<dbReference type="STRING" id="1301098.PKB_3841"/>
<dbReference type="KEGG" id="pkc:PKB_3841"/>
<evidence type="ECO:0000256" key="3">
    <source>
        <dbReference type="SAM" id="SignalP"/>
    </source>
</evidence>
<dbReference type="Proteomes" id="UP000025241">
    <property type="component" value="Chromosome I"/>
</dbReference>
<name>A0A024HL75_PSEKB</name>